<dbReference type="PROSITE" id="PS50181">
    <property type="entry name" value="FBOX"/>
    <property type="match status" value="1"/>
</dbReference>
<dbReference type="STRING" id="4572.M7ZZP0"/>
<dbReference type="InterPro" id="IPR001810">
    <property type="entry name" value="F-box_dom"/>
</dbReference>
<dbReference type="Pfam" id="PF00646">
    <property type="entry name" value="F-box"/>
    <property type="match status" value="1"/>
</dbReference>
<dbReference type="InterPro" id="IPR036047">
    <property type="entry name" value="F-box-like_dom_sf"/>
</dbReference>
<name>M7ZZP0_TRIUA</name>
<dbReference type="Gene3D" id="3.80.10.10">
    <property type="entry name" value="Ribonuclease Inhibitor"/>
    <property type="match status" value="1"/>
</dbReference>
<dbReference type="eggNOG" id="KOG1075">
    <property type="taxonomic scope" value="Eukaryota"/>
</dbReference>
<dbReference type="SUPFAM" id="SSF81383">
    <property type="entry name" value="F-box domain"/>
    <property type="match status" value="1"/>
</dbReference>
<evidence type="ECO:0000313" key="1">
    <source>
        <dbReference type="EMBL" id="EMS53584.1"/>
    </source>
</evidence>
<dbReference type="EMBL" id="KD192900">
    <property type="protein sequence ID" value="EMS53584.1"/>
    <property type="molecule type" value="Genomic_DNA"/>
</dbReference>
<dbReference type="InterPro" id="IPR044997">
    <property type="entry name" value="F-box_plant"/>
</dbReference>
<dbReference type="InterPro" id="IPR032675">
    <property type="entry name" value="LRR_dom_sf"/>
</dbReference>
<sequence>MTNLPPRKMQSKAEVDSGDMLSKLPGDIQACNGDRLSELPADVLLNILERVGTLDAVRTCILSKRMHRLPTMLSQIVIDLSPRDLFQKSDVVADVTNKILSRRPPQITIRKLKLKFVLSPPCCHSIGKSVGLAMATHKFDAAEFEILTPKDSHICTDDHRVLFADQFNNFVRDYPDAFAGLTRLHLRNMSFGESDIPNILRYCKVLESLSFFMCGAGISSVLHVEHTRLTELVISYCEFKRVELSCLPKLQRVTFGNWTCGCSKKSNWPCDKSPLILGFVPQLSKLSLPQACLSRKTLNLSQLLANVPTVSDLYLEFRSEKVWIRPECPKVLAPVLTQLRSVSLDNLPEECDISWTMFLLEAAPSVEDLCITVWDHKCRKESQKSRSRKMDVHWEPSDPDFKHKNLARLTIYGFQSDDNFIGYVRRVIQAAANIREVSLHDRKDWSIVKTYDYINRVVITLPLTVYEDVSPIWRGIEFGLELLKKRLIWRVGNGRSIKIRRDQWVPRKRGLKMTNFIRRTRLRWANQLMLPGEREWSVPLIHQLFYPFNAETICNIKIPLVEIEDCITRHYEKSGNFSVKSAYRLAAQPMKRTIEVFGISFGKQKLPQKSGSLMENCYRYFGN</sequence>
<dbReference type="PANTHER" id="PTHR32153">
    <property type="entry name" value="OJ000223_09.16 PROTEIN"/>
    <property type="match status" value="1"/>
</dbReference>
<gene>
    <name evidence="1" type="ORF">TRIUR3_04128</name>
</gene>
<protein>
    <submittedName>
        <fullName evidence="1">Uncharacterized protein</fullName>
    </submittedName>
</protein>
<dbReference type="AlphaFoldDB" id="M7ZZP0"/>
<proteinExistence type="predicted"/>
<accession>M7ZZP0</accession>
<dbReference type="SUPFAM" id="SSF52047">
    <property type="entry name" value="RNI-like"/>
    <property type="match status" value="1"/>
</dbReference>
<dbReference type="Pfam" id="PF23622">
    <property type="entry name" value="LRR_At1g61320_AtMIF1"/>
    <property type="match status" value="1"/>
</dbReference>
<organism evidence="1">
    <name type="scientific">Triticum urartu</name>
    <name type="common">Red wild einkorn</name>
    <name type="synonym">Crithodium urartu</name>
    <dbReference type="NCBI Taxonomy" id="4572"/>
    <lineage>
        <taxon>Eukaryota</taxon>
        <taxon>Viridiplantae</taxon>
        <taxon>Streptophyta</taxon>
        <taxon>Embryophyta</taxon>
        <taxon>Tracheophyta</taxon>
        <taxon>Spermatophyta</taxon>
        <taxon>Magnoliopsida</taxon>
        <taxon>Liliopsida</taxon>
        <taxon>Poales</taxon>
        <taxon>Poaceae</taxon>
        <taxon>BOP clade</taxon>
        <taxon>Pooideae</taxon>
        <taxon>Triticodae</taxon>
        <taxon>Triticeae</taxon>
        <taxon>Triticinae</taxon>
        <taxon>Triticum</taxon>
    </lineage>
</organism>
<dbReference type="InterPro" id="IPR055357">
    <property type="entry name" value="LRR_At1g61320_AtMIF1"/>
</dbReference>
<reference evidence="1" key="1">
    <citation type="journal article" date="2013" name="Nature">
        <title>Draft genome of the wheat A-genome progenitor Triticum urartu.</title>
        <authorList>
            <person name="Ling H.Q."/>
            <person name="Zhao S."/>
            <person name="Liu D."/>
            <person name="Wang J."/>
            <person name="Sun H."/>
            <person name="Zhang C."/>
            <person name="Fan H."/>
            <person name="Li D."/>
            <person name="Dong L."/>
            <person name="Tao Y."/>
            <person name="Gao C."/>
            <person name="Wu H."/>
            <person name="Li Y."/>
            <person name="Cui Y."/>
            <person name="Guo X."/>
            <person name="Zheng S."/>
            <person name="Wang B."/>
            <person name="Yu K."/>
            <person name="Liang Q."/>
            <person name="Yang W."/>
            <person name="Lou X."/>
            <person name="Chen J."/>
            <person name="Feng M."/>
            <person name="Jian J."/>
            <person name="Zhang X."/>
            <person name="Luo G."/>
            <person name="Jiang Y."/>
            <person name="Liu J."/>
            <person name="Wang Z."/>
            <person name="Sha Y."/>
            <person name="Zhang B."/>
            <person name="Wu H."/>
            <person name="Tang D."/>
            <person name="Shen Q."/>
            <person name="Xue P."/>
            <person name="Zou S."/>
            <person name="Wang X."/>
            <person name="Liu X."/>
            <person name="Wang F."/>
            <person name="Yang Y."/>
            <person name="An X."/>
            <person name="Dong Z."/>
            <person name="Zhang K."/>
            <person name="Zhang X."/>
            <person name="Luo M.C."/>
            <person name="Dvorak J."/>
            <person name="Tong Y."/>
            <person name="Wang J."/>
            <person name="Yang H."/>
            <person name="Li Z."/>
            <person name="Wang D."/>
            <person name="Zhang A."/>
            <person name="Wang J."/>
        </authorList>
    </citation>
    <scope>NUCLEOTIDE SEQUENCE</scope>
</reference>
<dbReference type="OMA" id="TICNIKI"/>